<name>A0A1D8P6M8_9FLAO</name>
<dbReference type="Pfam" id="PF08889">
    <property type="entry name" value="WbqC"/>
    <property type="match status" value="1"/>
</dbReference>
<dbReference type="InterPro" id="IPR014985">
    <property type="entry name" value="WbqC"/>
</dbReference>
<evidence type="ECO:0000313" key="2">
    <source>
        <dbReference type="Proteomes" id="UP000176050"/>
    </source>
</evidence>
<protein>
    <recommendedName>
        <fullName evidence="3">WbqC-like protein</fullName>
    </recommendedName>
</protein>
<keyword evidence="2" id="KW-1185">Reference proteome</keyword>
<dbReference type="RefSeq" id="WP_070236357.1">
    <property type="nucleotide sequence ID" value="NZ_CP017478.1"/>
</dbReference>
<gene>
    <name evidence="1" type="ORF">LPB138_05805</name>
</gene>
<dbReference type="KEGG" id="lul:LPB138_05805"/>
<dbReference type="STRING" id="1850246.LPB138_05805"/>
<proteinExistence type="predicted"/>
<organism evidence="1 2">
    <name type="scientific">Urechidicola croceus</name>
    <dbReference type="NCBI Taxonomy" id="1850246"/>
    <lineage>
        <taxon>Bacteria</taxon>
        <taxon>Pseudomonadati</taxon>
        <taxon>Bacteroidota</taxon>
        <taxon>Flavobacteriia</taxon>
        <taxon>Flavobacteriales</taxon>
        <taxon>Flavobacteriaceae</taxon>
        <taxon>Urechidicola</taxon>
    </lineage>
</organism>
<reference evidence="1 2" key="1">
    <citation type="submission" date="2016-10" db="EMBL/GenBank/DDBJ databases">
        <title>Lutibacter sp. LPB0138, isolated from marine gastropod.</title>
        <authorList>
            <person name="Kim E."/>
            <person name="Yi H."/>
        </authorList>
    </citation>
    <scope>NUCLEOTIDE SEQUENCE [LARGE SCALE GENOMIC DNA]</scope>
    <source>
        <strain evidence="1 2">LPB0138</strain>
    </source>
</reference>
<dbReference type="Proteomes" id="UP000176050">
    <property type="component" value="Chromosome"/>
</dbReference>
<dbReference type="EMBL" id="CP017478">
    <property type="protein sequence ID" value="AOW20219.1"/>
    <property type="molecule type" value="Genomic_DNA"/>
</dbReference>
<evidence type="ECO:0008006" key="3">
    <source>
        <dbReference type="Google" id="ProtNLM"/>
    </source>
</evidence>
<dbReference type="AlphaFoldDB" id="A0A1D8P6M8"/>
<evidence type="ECO:0000313" key="1">
    <source>
        <dbReference type="EMBL" id="AOW20219.1"/>
    </source>
</evidence>
<accession>A0A1D8P6M8</accession>
<sequence length="186" mass="22199">MNCEKIVFEVQDNFQKQTYRNRSYIYSANGKLLLNIPVLHNKNGIRQSTKDVRIENSFQWQKLHFKSLQSAYRSSPFFEFYEDDLSPLYEQKQNFLLDFNLKCHEFIMDAIQEEITTEQTTQYDINPSINDCRFLANAKQHTRKFDFKPYVQVFDDKHGFISNLSILDLLFMKGPNTFDYLKSQNT</sequence>